<sequence>MVIPIFPHLAKCAWVFTHFGDVL</sequence>
<organism evidence="1">
    <name type="scientific">Anguilla anguilla</name>
    <name type="common">European freshwater eel</name>
    <name type="synonym">Muraena anguilla</name>
    <dbReference type="NCBI Taxonomy" id="7936"/>
    <lineage>
        <taxon>Eukaryota</taxon>
        <taxon>Metazoa</taxon>
        <taxon>Chordata</taxon>
        <taxon>Craniata</taxon>
        <taxon>Vertebrata</taxon>
        <taxon>Euteleostomi</taxon>
        <taxon>Actinopterygii</taxon>
        <taxon>Neopterygii</taxon>
        <taxon>Teleostei</taxon>
        <taxon>Anguilliformes</taxon>
        <taxon>Anguillidae</taxon>
        <taxon>Anguilla</taxon>
    </lineage>
</organism>
<accession>A0A0E9PBI1</accession>
<proteinExistence type="predicted"/>
<dbReference type="EMBL" id="GBXM01106708">
    <property type="protein sequence ID" value="JAH01869.1"/>
    <property type="molecule type" value="Transcribed_RNA"/>
</dbReference>
<reference evidence="1" key="2">
    <citation type="journal article" date="2015" name="Fish Shellfish Immunol.">
        <title>Early steps in the European eel (Anguilla anguilla)-Vibrio vulnificus interaction in the gills: Role of the RtxA13 toxin.</title>
        <authorList>
            <person name="Callol A."/>
            <person name="Pajuelo D."/>
            <person name="Ebbesson L."/>
            <person name="Teles M."/>
            <person name="MacKenzie S."/>
            <person name="Amaro C."/>
        </authorList>
    </citation>
    <scope>NUCLEOTIDE SEQUENCE</scope>
</reference>
<protein>
    <submittedName>
        <fullName evidence="1">Uncharacterized protein</fullName>
    </submittedName>
</protein>
<evidence type="ECO:0000313" key="1">
    <source>
        <dbReference type="EMBL" id="JAH01869.1"/>
    </source>
</evidence>
<name>A0A0E9PBI1_ANGAN</name>
<dbReference type="AlphaFoldDB" id="A0A0E9PBI1"/>
<reference evidence="1" key="1">
    <citation type="submission" date="2014-11" db="EMBL/GenBank/DDBJ databases">
        <authorList>
            <person name="Amaro Gonzalez C."/>
        </authorList>
    </citation>
    <scope>NUCLEOTIDE SEQUENCE</scope>
</reference>